<evidence type="ECO:0000313" key="2">
    <source>
        <dbReference type="Proteomes" id="UP001374584"/>
    </source>
</evidence>
<dbReference type="EMBL" id="JAYMYR010000011">
    <property type="protein sequence ID" value="KAK7332385.1"/>
    <property type="molecule type" value="Genomic_DNA"/>
</dbReference>
<dbReference type="Proteomes" id="UP001374584">
    <property type="component" value="Unassembled WGS sequence"/>
</dbReference>
<evidence type="ECO:0000313" key="1">
    <source>
        <dbReference type="EMBL" id="KAK7332385.1"/>
    </source>
</evidence>
<keyword evidence="2" id="KW-1185">Reference proteome</keyword>
<reference evidence="1 2" key="1">
    <citation type="submission" date="2024-01" db="EMBL/GenBank/DDBJ databases">
        <title>The genomes of 5 underutilized Papilionoideae crops provide insights into root nodulation and disease resistanc.</title>
        <authorList>
            <person name="Jiang F."/>
        </authorList>
    </citation>
    <scope>NUCLEOTIDE SEQUENCE [LARGE SCALE GENOMIC DNA]</scope>
    <source>
        <strain evidence="1">JINMINGXINNONG_FW02</strain>
        <tissue evidence="1">Leaves</tissue>
    </source>
</reference>
<proteinExistence type="predicted"/>
<sequence>MNAMLSGHNAKRGDLSLAICTSNYWCLLLQSSQTLDISPSLLGPGKVRRYGPHIVRHPGANSNALSSCSKRSHLLHCLSWPNCDETLHLCNASVGSSSPAAQAPCSSARGAYPFIFVAFLFHVTTKGDTSVIVFEMNSHVGGGSELGRFISNWCKVLDDSSTDYGVEWGSSLSHNASQLSHPVALKSGGEPFNVCNRLNRMDAVRDLDL</sequence>
<dbReference type="AlphaFoldDB" id="A0AAN9LAC3"/>
<comment type="caution">
    <text evidence="1">The sequence shown here is derived from an EMBL/GenBank/DDBJ whole genome shotgun (WGS) entry which is preliminary data.</text>
</comment>
<accession>A0AAN9LAC3</accession>
<gene>
    <name evidence="1" type="ORF">VNO80_29136</name>
</gene>
<name>A0AAN9LAC3_PHACN</name>
<protein>
    <submittedName>
        <fullName evidence="1">Uncharacterized protein</fullName>
    </submittedName>
</protein>
<organism evidence="1 2">
    <name type="scientific">Phaseolus coccineus</name>
    <name type="common">Scarlet runner bean</name>
    <name type="synonym">Phaseolus multiflorus</name>
    <dbReference type="NCBI Taxonomy" id="3886"/>
    <lineage>
        <taxon>Eukaryota</taxon>
        <taxon>Viridiplantae</taxon>
        <taxon>Streptophyta</taxon>
        <taxon>Embryophyta</taxon>
        <taxon>Tracheophyta</taxon>
        <taxon>Spermatophyta</taxon>
        <taxon>Magnoliopsida</taxon>
        <taxon>eudicotyledons</taxon>
        <taxon>Gunneridae</taxon>
        <taxon>Pentapetalae</taxon>
        <taxon>rosids</taxon>
        <taxon>fabids</taxon>
        <taxon>Fabales</taxon>
        <taxon>Fabaceae</taxon>
        <taxon>Papilionoideae</taxon>
        <taxon>50 kb inversion clade</taxon>
        <taxon>NPAAA clade</taxon>
        <taxon>indigoferoid/millettioid clade</taxon>
        <taxon>Phaseoleae</taxon>
        <taxon>Phaseolus</taxon>
    </lineage>
</organism>